<dbReference type="EMBL" id="JAAMOZ010000001">
    <property type="protein sequence ID" value="NIH55704.1"/>
    <property type="molecule type" value="Genomic_DNA"/>
</dbReference>
<dbReference type="RefSeq" id="WP_167164266.1">
    <property type="nucleotide sequence ID" value="NZ_BAAAOO010000017.1"/>
</dbReference>
<keyword evidence="4" id="KW-1185">Reference proteome</keyword>
<dbReference type="PANTHER" id="PTHR35531:SF1">
    <property type="entry name" value="INNER MEMBRANE PROTEIN YBCI-RELATED"/>
    <property type="match status" value="1"/>
</dbReference>
<name>A0ABX0SBI4_9ACTN</name>
<comment type="caution">
    <text evidence="3">The sequence shown here is derived from an EMBL/GenBank/DDBJ whole genome shotgun (WGS) entry which is preliminary data.</text>
</comment>
<evidence type="ECO:0000313" key="4">
    <source>
        <dbReference type="Proteomes" id="UP000749311"/>
    </source>
</evidence>
<organism evidence="3 4">
    <name type="scientific">Brooklawnia cerclae</name>
    <dbReference type="NCBI Taxonomy" id="349934"/>
    <lineage>
        <taxon>Bacteria</taxon>
        <taxon>Bacillati</taxon>
        <taxon>Actinomycetota</taxon>
        <taxon>Actinomycetes</taxon>
        <taxon>Propionibacteriales</taxon>
        <taxon>Propionibacteriaceae</taxon>
        <taxon>Brooklawnia</taxon>
    </lineage>
</organism>
<protein>
    <submittedName>
        <fullName evidence="3">Membrane-bound metal-dependent hydrolase YbcI (DUF457 family)</fullName>
    </submittedName>
</protein>
<accession>A0ABX0SBI4</accession>
<feature type="chain" id="PRO_5045892843" evidence="2">
    <location>
        <begin position="23"/>
        <end position="253"/>
    </location>
</feature>
<feature type="signal peptide" evidence="2">
    <location>
        <begin position="1"/>
        <end position="22"/>
    </location>
</feature>
<evidence type="ECO:0000256" key="1">
    <source>
        <dbReference type="SAM" id="Phobius"/>
    </source>
</evidence>
<keyword evidence="2" id="KW-0732">Signal</keyword>
<keyword evidence="1" id="KW-1133">Transmembrane helix</keyword>
<sequence>MMGRTHAASGALLAMVAVPLLSRVGADPADPLTVCVFAVAGAGAAMLPDADHPSGSVAWTIPPVTKPLTRLVAALSGGHRNGTHSLLGVAGFVAFAVLVNSLPSLLRRVGVVQDELVGGVVLGVWVGFLLAIGLNSWSVVPEHSSRLGVLAGVAGGAGLAVTTSIVDLASGIVPLAVGVGCLAHIAGDMLTKEGCPLLWPVCRVRFRLAAITTGKFVERSLVAPLTGLAAVVLLVVRTGALDRVPNLVALLGG</sequence>
<feature type="transmembrane region" description="Helical" evidence="1">
    <location>
        <begin position="117"/>
        <end position="137"/>
    </location>
</feature>
<dbReference type="InterPro" id="IPR007404">
    <property type="entry name" value="YdjM-like"/>
</dbReference>
<keyword evidence="1" id="KW-0472">Membrane</keyword>
<evidence type="ECO:0000256" key="2">
    <source>
        <dbReference type="SAM" id="SignalP"/>
    </source>
</evidence>
<dbReference type="GO" id="GO:0016787">
    <property type="term" value="F:hydrolase activity"/>
    <property type="evidence" value="ECO:0007669"/>
    <property type="project" value="UniProtKB-KW"/>
</dbReference>
<gene>
    <name evidence="3" type="ORF">FB473_000349</name>
</gene>
<dbReference type="Proteomes" id="UP000749311">
    <property type="component" value="Unassembled WGS sequence"/>
</dbReference>
<keyword evidence="3" id="KW-0378">Hydrolase</keyword>
<feature type="transmembrane region" description="Helical" evidence="1">
    <location>
        <begin position="85"/>
        <end position="105"/>
    </location>
</feature>
<proteinExistence type="predicted"/>
<evidence type="ECO:0000313" key="3">
    <source>
        <dbReference type="EMBL" id="NIH55704.1"/>
    </source>
</evidence>
<feature type="transmembrane region" description="Helical" evidence="1">
    <location>
        <begin position="157"/>
        <end position="183"/>
    </location>
</feature>
<reference evidence="3 4" key="1">
    <citation type="submission" date="2020-02" db="EMBL/GenBank/DDBJ databases">
        <title>Sequencing the genomes of 1000 actinobacteria strains.</title>
        <authorList>
            <person name="Klenk H.-P."/>
        </authorList>
    </citation>
    <scope>NUCLEOTIDE SEQUENCE [LARGE SCALE GENOMIC DNA]</scope>
    <source>
        <strain evidence="3 4">DSM 19609</strain>
    </source>
</reference>
<feature type="transmembrane region" description="Helical" evidence="1">
    <location>
        <begin position="221"/>
        <end position="240"/>
    </location>
</feature>
<dbReference type="Pfam" id="PF04307">
    <property type="entry name" value="YdjM"/>
    <property type="match status" value="1"/>
</dbReference>
<dbReference type="PANTHER" id="PTHR35531">
    <property type="entry name" value="INNER MEMBRANE PROTEIN YBCI-RELATED"/>
    <property type="match status" value="1"/>
</dbReference>
<keyword evidence="1" id="KW-0812">Transmembrane</keyword>